<sequence length="281" mass="30960">MSERNPFQQNQTGPLQCEEWEALLVDALDGTLKAEDKAVFTSHGSECPMCAEMLAQAKQGQEWMTYLHEEPSVPGDLVSKILGRTSGASLPQLAVAGPAQPVAVPVAHFTTRRTFRDARMLMTAAMAFFSLALSLSLFGVRLDTLRLADLKPSALQTTIARQFYGAKKQMVSYYENIRLVYEVESKMRELRRDSETDQNTQPRKDEKQPGNPPGDGHKTGGKLTTPNHPGMPGPVVAGPPVLADLDQTETEKAQNLRKEEVVEVNELVVKRTADQAERSLA</sequence>
<name>A0A7G8BEW2_9BACT</name>
<dbReference type="RefSeq" id="WP_186741437.1">
    <property type="nucleotide sequence ID" value="NZ_CP060394.1"/>
</dbReference>
<keyword evidence="2" id="KW-0472">Membrane</keyword>
<evidence type="ECO:0000313" key="3">
    <source>
        <dbReference type="EMBL" id="QNI31082.1"/>
    </source>
</evidence>
<keyword evidence="4" id="KW-1185">Reference proteome</keyword>
<dbReference type="EMBL" id="CP060394">
    <property type="protein sequence ID" value="QNI31082.1"/>
    <property type="molecule type" value="Genomic_DNA"/>
</dbReference>
<reference evidence="3 4" key="1">
    <citation type="submission" date="2020-08" db="EMBL/GenBank/DDBJ databases">
        <title>Edaphobacter telluris sp. nov. and Acidobacterium dinghuensis sp. nov., two acidobacteria isolated from forest soil.</title>
        <authorList>
            <person name="Fu J."/>
            <person name="Qiu L."/>
        </authorList>
    </citation>
    <scope>NUCLEOTIDE SEQUENCE [LARGE SCALE GENOMIC DNA]</scope>
    <source>
        <strain evidence="3">4Y35</strain>
    </source>
</reference>
<feature type="compositionally biased region" description="Basic and acidic residues" evidence="1">
    <location>
        <begin position="249"/>
        <end position="259"/>
    </location>
</feature>
<feature type="transmembrane region" description="Helical" evidence="2">
    <location>
        <begin position="120"/>
        <end position="140"/>
    </location>
</feature>
<keyword evidence="2" id="KW-1133">Transmembrane helix</keyword>
<organism evidence="3 4">
    <name type="scientific">Alloacidobacterium dinghuense</name>
    <dbReference type="NCBI Taxonomy" id="2763107"/>
    <lineage>
        <taxon>Bacteria</taxon>
        <taxon>Pseudomonadati</taxon>
        <taxon>Acidobacteriota</taxon>
        <taxon>Terriglobia</taxon>
        <taxon>Terriglobales</taxon>
        <taxon>Acidobacteriaceae</taxon>
        <taxon>Alloacidobacterium</taxon>
    </lineage>
</organism>
<gene>
    <name evidence="3" type="ORF">H7849_18520</name>
</gene>
<dbReference type="Proteomes" id="UP000515312">
    <property type="component" value="Chromosome"/>
</dbReference>
<keyword evidence="2" id="KW-0812">Transmembrane</keyword>
<accession>A0A7G8BEW2</accession>
<protein>
    <submittedName>
        <fullName evidence="3">Zf-HC2 domain-containing protein</fullName>
    </submittedName>
</protein>
<evidence type="ECO:0000256" key="1">
    <source>
        <dbReference type="SAM" id="MobiDB-lite"/>
    </source>
</evidence>
<proteinExistence type="predicted"/>
<evidence type="ECO:0000313" key="4">
    <source>
        <dbReference type="Proteomes" id="UP000515312"/>
    </source>
</evidence>
<dbReference type="AlphaFoldDB" id="A0A7G8BEW2"/>
<feature type="region of interest" description="Disordered" evidence="1">
    <location>
        <begin position="189"/>
        <end position="259"/>
    </location>
</feature>
<dbReference type="KEGG" id="adin:H7849_18520"/>
<evidence type="ECO:0000256" key="2">
    <source>
        <dbReference type="SAM" id="Phobius"/>
    </source>
</evidence>